<feature type="domain" description="DUS-like FMN-binding" evidence="15">
    <location>
        <begin position="32"/>
        <end position="287"/>
    </location>
</feature>
<evidence type="ECO:0000256" key="8">
    <source>
        <dbReference type="ARBA" id="ARBA00038313"/>
    </source>
</evidence>
<dbReference type="InterPro" id="IPR013785">
    <property type="entry name" value="Aldolase_TIM"/>
</dbReference>
<comment type="cofactor">
    <cofactor evidence="1">
        <name>FMN</name>
        <dbReference type="ChEBI" id="CHEBI:58210"/>
    </cofactor>
</comment>
<dbReference type="SUPFAM" id="SSF51395">
    <property type="entry name" value="FMN-linked oxidoreductases"/>
    <property type="match status" value="1"/>
</dbReference>
<dbReference type="Proteomes" id="UP001363151">
    <property type="component" value="Unassembled WGS sequence"/>
</dbReference>
<evidence type="ECO:0000256" key="3">
    <source>
        <dbReference type="ARBA" id="ARBA00022643"/>
    </source>
</evidence>
<evidence type="ECO:0000256" key="14">
    <source>
        <dbReference type="SAM" id="MobiDB-lite"/>
    </source>
</evidence>
<evidence type="ECO:0000256" key="5">
    <source>
        <dbReference type="ARBA" id="ARBA00022857"/>
    </source>
</evidence>
<keyword evidence="3" id="KW-0288">FMN</keyword>
<accession>A0ABR1G1I6</accession>
<evidence type="ECO:0000256" key="13">
    <source>
        <dbReference type="ARBA" id="ARBA00049467"/>
    </source>
</evidence>
<evidence type="ECO:0000259" key="15">
    <source>
        <dbReference type="Pfam" id="PF01207"/>
    </source>
</evidence>
<evidence type="ECO:0000256" key="7">
    <source>
        <dbReference type="ARBA" id="ARBA00023027"/>
    </source>
</evidence>
<evidence type="ECO:0000256" key="11">
    <source>
        <dbReference type="ARBA" id="ARBA00047652"/>
    </source>
</evidence>
<dbReference type="InterPro" id="IPR018517">
    <property type="entry name" value="tRNA_hU_synthase_CS"/>
</dbReference>
<gene>
    <name evidence="16" type="ORF">SO694_00012336</name>
</gene>
<organism evidence="16 17">
    <name type="scientific">Aureococcus anophagefferens</name>
    <name type="common">Harmful bloom alga</name>
    <dbReference type="NCBI Taxonomy" id="44056"/>
    <lineage>
        <taxon>Eukaryota</taxon>
        <taxon>Sar</taxon>
        <taxon>Stramenopiles</taxon>
        <taxon>Ochrophyta</taxon>
        <taxon>Pelagophyceae</taxon>
        <taxon>Pelagomonadales</taxon>
        <taxon>Pelagomonadaceae</taxon>
        <taxon>Aureococcus</taxon>
    </lineage>
</organism>
<evidence type="ECO:0000256" key="6">
    <source>
        <dbReference type="ARBA" id="ARBA00023002"/>
    </source>
</evidence>
<keyword evidence="17" id="KW-1185">Reference proteome</keyword>
<dbReference type="CDD" id="cd02801">
    <property type="entry name" value="DUS_like_FMN"/>
    <property type="match status" value="1"/>
</dbReference>
<comment type="caution">
    <text evidence="16">The sequence shown here is derived from an EMBL/GenBank/DDBJ whole genome shotgun (WGS) entry which is preliminary data.</text>
</comment>
<feature type="region of interest" description="Disordered" evidence="14">
    <location>
        <begin position="328"/>
        <end position="387"/>
    </location>
</feature>
<comment type="catalytic activity">
    <reaction evidence="13">
        <text>5,6-dihydrouridine(17) in tRNA + NADP(+) = uridine(17) in tRNA + NADPH + H(+)</text>
        <dbReference type="Rhea" id="RHEA:53368"/>
        <dbReference type="Rhea" id="RHEA-COMP:13541"/>
        <dbReference type="Rhea" id="RHEA-COMP:13542"/>
        <dbReference type="ChEBI" id="CHEBI:15378"/>
        <dbReference type="ChEBI" id="CHEBI:57783"/>
        <dbReference type="ChEBI" id="CHEBI:58349"/>
        <dbReference type="ChEBI" id="CHEBI:65315"/>
        <dbReference type="ChEBI" id="CHEBI:74443"/>
        <dbReference type="EC" id="1.3.1.88"/>
    </reaction>
    <physiologicalReaction direction="right-to-left" evidence="13">
        <dbReference type="Rhea" id="RHEA:53370"/>
    </physiologicalReaction>
</comment>
<sequence length="387" mass="41874">MAALDVSSEDDASPSARAWRWYASMGSPKRVLAPMVGQSELAFRQLVRRYGCDLAVTPMVHARMFATCDRYRADVLRDLGDAEDRPLLVQFCGDDKDYLLEAAAACAPFCDGVDLNLGCPQGIARRGHYGAFLLEEPDLVCGIVEHLSTRLPVPVTVKIRLLSPTDAAPTIALAKRLVAAGASLLTLHGRTKEMKGQAVGEARWGLIKEVFAALRGSVPLIANGGMEAPGDLERCAAFTGADGAMASEGALEDPCIFGVASRSPVDLADEYLAICRSKAPQLAFAKGHLHKLLFEKLQVPGREALRERVSQGEAWADFQAVVDELRRDDKGGARDRDRSWYRRHRAAKARADEKARRDAEEAARQEALDDAADDGGGLGGLFGDEDE</sequence>
<keyword evidence="5" id="KW-0521">NADP</keyword>
<evidence type="ECO:0000313" key="17">
    <source>
        <dbReference type="Proteomes" id="UP001363151"/>
    </source>
</evidence>
<evidence type="ECO:0000256" key="4">
    <source>
        <dbReference type="ARBA" id="ARBA00022694"/>
    </source>
</evidence>
<dbReference type="InterPro" id="IPR035587">
    <property type="entry name" value="DUS-like_FMN-bd"/>
</dbReference>
<protein>
    <recommendedName>
        <fullName evidence="9">tRNA-dihydrouridine(16/17) synthase [NAD(P)(+)]</fullName>
        <ecNumber evidence="9">1.3.1.88</ecNumber>
    </recommendedName>
</protein>
<feature type="compositionally biased region" description="Basic and acidic residues" evidence="14">
    <location>
        <begin position="328"/>
        <end position="340"/>
    </location>
</feature>
<dbReference type="Pfam" id="PF01207">
    <property type="entry name" value="Dus"/>
    <property type="match status" value="1"/>
</dbReference>
<evidence type="ECO:0000256" key="12">
    <source>
        <dbReference type="ARBA" id="ARBA00048934"/>
    </source>
</evidence>
<evidence type="ECO:0000256" key="10">
    <source>
        <dbReference type="ARBA" id="ARBA00047287"/>
    </source>
</evidence>
<evidence type="ECO:0000256" key="1">
    <source>
        <dbReference type="ARBA" id="ARBA00001917"/>
    </source>
</evidence>
<keyword evidence="4" id="KW-0819">tRNA processing</keyword>
<dbReference type="PANTHER" id="PTHR11082:SF5">
    <property type="entry name" value="TRNA-DIHYDROURIDINE(16_17) SYNTHASE [NAD(P)(+)]-LIKE"/>
    <property type="match status" value="1"/>
</dbReference>
<keyword evidence="2" id="KW-0285">Flavoprotein</keyword>
<evidence type="ECO:0000256" key="9">
    <source>
        <dbReference type="ARBA" id="ARBA00038890"/>
    </source>
</evidence>
<dbReference type="PROSITE" id="PS01136">
    <property type="entry name" value="UPF0034"/>
    <property type="match status" value="1"/>
</dbReference>
<proteinExistence type="inferred from homology"/>
<name>A0ABR1G1I6_AURAN</name>
<comment type="catalytic activity">
    <reaction evidence="12">
        <text>5,6-dihydrouridine(16) in tRNA + NAD(+) = uridine(16) in tRNA + NADH + H(+)</text>
        <dbReference type="Rhea" id="RHEA:53380"/>
        <dbReference type="Rhea" id="RHEA-COMP:13543"/>
        <dbReference type="Rhea" id="RHEA-COMP:13544"/>
        <dbReference type="ChEBI" id="CHEBI:15378"/>
        <dbReference type="ChEBI" id="CHEBI:57540"/>
        <dbReference type="ChEBI" id="CHEBI:57945"/>
        <dbReference type="ChEBI" id="CHEBI:65315"/>
        <dbReference type="ChEBI" id="CHEBI:74443"/>
        <dbReference type="EC" id="1.3.1.88"/>
    </reaction>
    <physiologicalReaction direction="right-to-left" evidence="12">
        <dbReference type="Rhea" id="RHEA:53382"/>
    </physiologicalReaction>
</comment>
<comment type="catalytic activity">
    <reaction evidence="10">
        <text>5,6-dihydrouridine(17) in tRNA + NAD(+) = uridine(17) in tRNA + NADH + H(+)</text>
        <dbReference type="Rhea" id="RHEA:53372"/>
        <dbReference type="Rhea" id="RHEA-COMP:13541"/>
        <dbReference type="Rhea" id="RHEA-COMP:13542"/>
        <dbReference type="ChEBI" id="CHEBI:15378"/>
        <dbReference type="ChEBI" id="CHEBI:57540"/>
        <dbReference type="ChEBI" id="CHEBI:57945"/>
        <dbReference type="ChEBI" id="CHEBI:65315"/>
        <dbReference type="ChEBI" id="CHEBI:74443"/>
        <dbReference type="EC" id="1.3.1.88"/>
    </reaction>
    <physiologicalReaction direction="right-to-left" evidence="10">
        <dbReference type="Rhea" id="RHEA:53374"/>
    </physiologicalReaction>
</comment>
<dbReference type="PANTHER" id="PTHR11082">
    <property type="entry name" value="TRNA-DIHYDROURIDINE SYNTHASE"/>
    <property type="match status" value="1"/>
</dbReference>
<keyword evidence="6" id="KW-0560">Oxidoreductase</keyword>
<dbReference type="Gene3D" id="3.20.20.70">
    <property type="entry name" value="Aldolase class I"/>
    <property type="match status" value="1"/>
</dbReference>
<dbReference type="EMBL" id="JBBJCI010000145">
    <property type="protein sequence ID" value="KAK7242366.1"/>
    <property type="molecule type" value="Genomic_DNA"/>
</dbReference>
<evidence type="ECO:0000313" key="16">
    <source>
        <dbReference type="EMBL" id="KAK7242366.1"/>
    </source>
</evidence>
<feature type="compositionally biased region" description="Basic and acidic residues" evidence="14">
    <location>
        <begin position="349"/>
        <end position="367"/>
    </location>
</feature>
<comment type="similarity">
    <text evidence="8">Belongs to the Dus family. Dus1 subfamily.</text>
</comment>
<reference evidence="16 17" key="1">
    <citation type="submission" date="2024-03" db="EMBL/GenBank/DDBJ databases">
        <title>Aureococcus anophagefferens CCMP1851 and Kratosvirus quantuckense: Draft genome of a second virus-susceptible host strain in the model system.</title>
        <authorList>
            <person name="Chase E."/>
            <person name="Truchon A.R."/>
            <person name="Schepens W."/>
            <person name="Wilhelm S.W."/>
        </authorList>
    </citation>
    <scope>NUCLEOTIDE SEQUENCE [LARGE SCALE GENOMIC DNA]</scope>
    <source>
        <strain evidence="16 17">CCMP1851</strain>
    </source>
</reference>
<keyword evidence="7" id="KW-0520">NAD</keyword>
<dbReference type="EC" id="1.3.1.88" evidence="9"/>
<feature type="compositionally biased region" description="Gly residues" evidence="14">
    <location>
        <begin position="374"/>
        <end position="387"/>
    </location>
</feature>
<evidence type="ECO:0000256" key="2">
    <source>
        <dbReference type="ARBA" id="ARBA00022630"/>
    </source>
</evidence>
<comment type="catalytic activity">
    <reaction evidence="11">
        <text>5,6-dihydrouridine(16) in tRNA + NADP(+) = uridine(16) in tRNA + NADPH + H(+)</text>
        <dbReference type="Rhea" id="RHEA:53376"/>
        <dbReference type="Rhea" id="RHEA-COMP:13543"/>
        <dbReference type="Rhea" id="RHEA-COMP:13544"/>
        <dbReference type="ChEBI" id="CHEBI:15378"/>
        <dbReference type="ChEBI" id="CHEBI:57783"/>
        <dbReference type="ChEBI" id="CHEBI:58349"/>
        <dbReference type="ChEBI" id="CHEBI:65315"/>
        <dbReference type="ChEBI" id="CHEBI:74443"/>
        <dbReference type="EC" id="1.3.1.88"/>
    </reaction>
    <physiologicalReaction direction="right-to-left" evidence="11">
        <dbReference type="Rhea" id="RHEA:53378"/>
    </physiologicalReaction>
</comment>